<protein>
    <submittedName>
        <fullName evidence="1">Uncharacterized protein</fullName>
    </submittedName>
</protein>
<dbReference type="EMBL" id="CAXHTB010000002">
    <property type="protein sequence ID" value="CAL0301797.1"/>
    <property type="molecule type" value="Genomic_DNA"/>
</dbReference>
<dbReference type="AlphaFoldDB" id="A0AAV1VYB9"/>
<organism evidence="1 2">
    <name type="scientific">Lupinus luteus</name>
    <name type="common">European yellow lupine</name>
    <dbReference type="NCBI Taxonomy" id="3873"/>
    <lineage>
        <taxon>Eukaryota</taxon>
        <taxon>Viridiplantae</taxon>
        <taxon>Streptophyta</taxon>
        <taxon>Embryophyta</taxon>
        <taxon>Tracheophyta</taxon>
        <taxon>Spermatophyta</taxon>
        <taxon>Magnoliopsida</taxon>
        <taxon>eudicotyledons</taxon>
        <taxon>Gunneridae</taxon>
        <taxon>Pentapetalae</taxon>
        <taxon>rosids</taxon>
        <taxon>fabids</taxon>
        <taxon>Fabales</taxon>
        <taxon>Fabaceae</taxon>
        <taxon>Papilionoideae</taxon>
        <taxon>50 kb inversion clade</taxon>
        <taxon>genistoids sensu lato</taxon>
        <taxon>core genistoids</taxon>
        <taxon>Genisteae</taxon>
        <taxon>Lupinus</taxon>
    </lineage>
</organism>
<evidence type="ECO:0000313" key="2">
    <source>
        <dbReference type="Proteomes" id="UP001497480"/>
    </source>
</evidence>
<evidence type="ECO:0000313" key="1">
    <source>
        <dbReference type="EMBL" id="CAL0301797.1"/>
    </source>
</evidence>
<comment type="caution">
    <text evidence="1">The sequence shown here is derived from an EMBL/GenBank/DDBJ whole genome shotgun (WGS) entry which is preliminary data.</text>
</comment>
<accession>A0AAV1VYB9</accession>
<dbReference type="Proteomes" id="UP001497480">
    <property type="component" value="Unassembled WGS sequence"/>
</dbReference>
<name>A0AAV1VYB9_LUPLU</name>
<gene>
    <name evidence="1" type="ORF">LLUT_LOCUS2857</name>
</gene>
<proteinExistence type="predicted"/>
<keyword evidence="2" id="KW-1185">Reference proteome</keyword>
<sequence length="91" mass="10614">MRNFYFNSIPVAGYESDVLNSLFRWRKLVMNSTQIFFELKTNGKEAIVDGFYHEDYEEPLLMLMKRRGVHSALVVKTAVSNPQTHPEPIHL</sequence>
<reference evidence="1 2" key="1">
    <citation type="submission" date="2024-03" db="EMBL/GenBank/DDBJ databases">
        <authorList>
            <person name="Martinez-Hernandez J."/>
        </authorList>
    </citation>
    <scope>NUCLEOTIDE SEQUENCE [LARGE SCALE GENOMIC DNA]</scope>
</reference>